<evidence type="ECO:0000256" key="2">
    <source>
        <dbReference type="ARBA" id="ARBA00022977"/>
    </source>
</evidence>
<dbReference type="Pfam" id="PF02581">
    <property type="entry name" value="TMP-TENI"/>
    <property type="match status" value="1"/>
</dbReference>
<dbReference type="GO" id="GO:0004789">
    <property type="term" value="F:thiamine-phosphate diphosphorylase activity"/>
    <property type="evidence" value="ECO:0007669"/>
    <property type="project" value="UniProtKB-EC"/>
</dbReference>
<dbReference type="RefSeq" id="WP_209764630.1">
    <property type="nucleotide sequence ID" value="NZ_JAGINP010000002.1"/>
</dbReference>
<comment type="caution">
    <text evidence="4">The sequence shown here is derived from an EMBL/GenBank/DDBJ whole genome shotgun (WGS) entry which is preliminary data.</text>
</comment>
<dbReference type="Gene3D" id="3.20.20.70">
    <property type="entry name" value="Aldolase class I"/>
    <property type="match status" value="1"/>
</dbReference>
<proteinExistence type="predicted"/>
<dbReference type="InterPro" id="IPR022998">
    <property type="entry name" value="ThiamineP_synth_TenI"/>
</dbReference>
<dbReference type="PANTHER" id="PTHR20857">
    <property type="entry name" value="THIAMINE-PHOSPHATE PYROPHOSPHORYLASE"/>
    <property type="match status" value="1"/>
</dbReference>
<protein>
    <submittedName>
        <fullName evidence="4">Thiamine-phosphate pyrophosphorylase</fullName>
        <ecNumber evidence="4">2.5.1.3</ecNumber>
    </submittedName>
</protein>
<gene>
    <name evidence="4" type="ORF">J2851_001004</name>
</gene>
<dbReference type="InterPro" id="IPR013785">
    <property type="entry name" value="Aldolase_TIM"/>
</dbReference>
<evidence type="ECO:0000259" key="3">
    <source>
        <dbReference type="Pfam" id="PF02581"/>
    </source>
</evidence>
<evidence type="ECO:0000256" key="1">
    <source>
        <dbReference type="ARBA" id="ARBA00004948"/>
    </source>
</evidence>
<keyword evidence="4" id="KW-0808">Transferase</keyword>
<dbReference type="PANTHER" id="PTHR20857:SF15">
    <property type="entry name" value="THIAMINE-PHOSPHATE SYNTHASE"/>
    <property type="match status" value="1"/>
</dbReference>
<dbReference type="SUPFAM" id="SSF51391">
    <property type="entry name" value="Thiamin phosphate synthase"/>
    <property type="match status" value="1"/>
</dbReference>
<dbReference type="CDD" id="cd00564">
    <property type="entry name" value="TMP_TenI"/>
    <property type="match status" value="1"/>
</dbReference>
<dbReference type="EMBL" id="JAGINP010000002">
    <property type="protein sequence ID" value="MBP2291262.1"/>
    <property type="molecule type" value="Genomic_DNA"/>
</dbReference>
<organism evidence="4 5">
    <name type="scientific">Azospirillum rugosum</name>
    <dbReference type="NCBI Taxonomy" id="416170"/>
    <lineage>
        <taxon>Bacteria</taxon>
        <taxon>Pseudomonadati</taxon>
        <taxon>Pseudomonadota</taxon>
        <taxon>Alphaproteobacteria</taxon>
        <taxon>Rhodospirillales</taxon>
        <taxon>Azospirillaceae</taxon>
        <taxon>Azospirillum</taxon>
    </lineage>
</organism>
<reference evidence="4 5" key="1">
    <citation type="submission" date="2021-03" db="EMBL/GenBank/DDBJ databases">
        <title>Genomic Encyclopedia of Type Strains, Phase III (KMG-III): the genomes of soil and plant-associated and newly described type strains.</title>
        <authorList>
            <person name="Whitman W."/>
        </authorList>
    </citation>
    <scope>NUCLEOTIDE SEQUENCE [LARGE SCALE GENOMIC DNA]</scope>
    <source>
        <strain evidence="4 5">IMMIB AFH-6</strain>
    </source>
</reference>
<accession>A0ABS4SH28</accession>
<evidence type="ECO:0000313" key="4">
    <source>
        <dbReference type="EMBL" id="MBP2291262.1"/>
    </source>
</evidence>
<dbReference type="EC" id="2.5.1.3" evidence="4"/>
<comment type="pathway">
    <text evidence="1">Cofactor biosynthesis; thiamine diphosphate biosynthesis.</text>
</comment>
<keyword evidence="2" id="KW-0784">Thiamine biosynthesis</keyword>
<name>A0ABS4SH28_9PROT</name>
<feature type="domain" description="Thiamine phosphate synthase/TenI" evidence="3">
    <location>
        <begin position="9"/>
        <end position="186"/>
    </location>
</feature>
<keyword evidence="5" id="KW-1185">Reference proteome</keyword>
<sequence>MTTLPTPPLLAITDRAQAALPLPELAERLFAAGLRWLSLREKDLPREEQRDLARALVERARPWGAVVTVHGDPALAREAGAAGVHLADGGDPAEARRLLGPGALIGLSAHGTDGLRRAAEGGADYATLSPVFPSASKPGYGPVLGLDGLRLLAQAAPVPVLALGGVGVDAAGACRDAGAAGVAVMGEMMRDPDSVARFLKSLARDLG</sequence>
<evidence type="ECO:0000313" key="5">
    <source>
        <dbReference type="Proteomes" id="UP000781958"/>
    </source>
</evidence>
<dbReference type="Proteomes" id="UP000781958">
    <property type="component" value="Unassembled WGS sequence"/>
</dbReference>
<dbReference type="InterPro" id="IPR036206">
    <property type="entry name" value="ThiamineP_synth_sf"/>
</dbReference>